<sequence length="279" mass="28299">MAGPNTELQRKLAKRRSFGEQVFEHEAAPSSADATSSTASASAATATSKAADHEEEDASESSAAYRAALQKIREFERRGSMSKGVMHGRGSGSTPSAKESKVPPGRGSVRLMEAAADERRLAGRGSADEAPAPARKTSFAEAVCVSEHSAASDSDRGAQDSQLPSAPAKQQDFKSLVQLRFAALIREGLTPNEAAARAILEAAGQQAETEAGPLGSSNGGAAVAEGAGQAAGARSSGSAASSPASPRSECSRRSCASSAKGKEAGSKRGKSKKAVAVIA</sequence>
<dbReference type="EMBL" id="HBGE01090109">
    <property type="protein sequence ID" value="CAD9176914.1"/>
    <property type="molecule type" value="Transcribed_RNA"/>
</dbReference>
<proteinExistence type="predicted"/>
<gene>
    <name evidence="2" type="ORF">ACAT0790_LOCUS53683</name>
</gene>
<reference evidence="2" key="1">
    <citation type="submission" date="2021-01" db="EMBL/GenBank/DDBJ databases">
        <authorList>
            <person name="Corre E."/>
            <person name="Pelletier E."/>
            <person name="Niang G."/>
            <person name="Scheremetjew M."/>
            <person name="Finn R."/>
            <person name="Kale V."/>
            <person name="Holt S."/>
            <person name="Cochrane G."/>
            <person name="Meng A."/>
            <person name="Brown T."/>
            <person name="Cohen L."/>
        </authorList>
    </citation>
    <scope>NUCLEOTIDE SEQUENCE</scope>
    <source>
        <strain evidence="2">OF101</strain>
    </source>
</reference>
<feature type="compositionally biased region" description="Low complexity" evidence="1">
    <location>
        <begin position="204"/>
        <end position="259"/>
    </location>
</feature>
<organism evidence="2">
    <name type="scientific">Alexandrium catenella</name>
    <name type="common">Red tide dinoflagellate</name>
    <name type="synonym">Gonyaulax catenella</name>
    <dbReference type="NCBI Taxonomy" id="2925"/>
    <lineage>
        <taxon>Eukaryota</taxon>
        <taxon>Sar</taxon>
        <taxon>Alveolata</taxon>
        <taxon>Dinophyceae</taxon>
        <taxon>Gonyaulacales</taxon>
        <taxon>Pyrocystaceae</taxon>
        <taxon>Alexandrium</taxon>
    </lineage>
</organism>
<evidence type="ECO:0000313" key="2">
    <source>
        <dbReference type="EMBL" id="CAD9176914.1"/>
    </source>
</evidence>
<feature type="region of interest" description="Disordered" evidence="1">
    <location>
        <begin position="204"/>
        <end position="279"/>
    </location>
</feature>
<name>A0A7S1WMK1_ALECA</name>
<accession>A0A7S1WMK1</accession>
<protein>
    <submittedName>
        <fullName evidence="2">Uncharacterized protein</fullName>
    </submittedName>
</protein>
<feature type="compositionally biased region" description="Low complexity" evidence="1">
    <location>
        <begin position="28"/>
        <end position="49"/>
    </location>
</feature>
<dbReference type="AlphaFoldDB" id="A0A7S1WMK1"/>
<evidence type="ECO:0000256" key="1">
    <source>
        <dbReference type="SAM" id="MobiDB-lite"/>
    </source>
</evidence>
<feature type="region of interest" description="Disordered" evidence="1">
    <location>
        <begin position="1"/>
        <end position="172"/>
    </location>
</feature>